<evidence type="ECO:0000259" key="5">
    <source>
        <dbReference type="PROSITE" id="PS50931"/>
    </source>
</evidence>
<keyword evidence="2" id="KW-0805">Transcription regulation</keyword>
<accession>A0A4Q0VS00</accession>
<dbReference type="PROSITE" id="PS50931">
    <property type="entry name" value="HTH_LYSR"/>
    <property type="match status" value="1"/>
</dbReference>
<evidence type="ECO:0000256" key="4">
    <source>
        <dbReference type="ARBA" id="ARBA00023163"/>
    </source>
</evidence>
<comment type="similarity">
    <text evidence="1">Belongs to the LysR transcriptional regulatory family.</text>
</comment>
<dbReference type="PANTHER" id="PTHR30126">
    <property type="entry name" value="HTH-TYPE TRANSCRIPTIONAL REGULATOR"/>
    <property type="match status" value="1"/>
</dbReference>
<dbReference type="EMBL" id="QOUX01000046">
    <property type="protein sequence ID" value="RXI98707.1"/>
    <property type="molecule type" value="Genomic_DNA"/>
</dbReference>
<dbReference type="Proteomes" id="UP000290649">
    <property type="component" value="Unassembled WGS sequence"/>
</dbReference>
<dbReference type="OrthoDB" id="63123at2"/>
<dbReference type="Gene3D" id="1.10.10.10">
    <property type="entry name" value="Winged helix-like DNA-binding domain superfamily/Winged helix DNA-binding domain"/>
    <property type="match status" value="1"/>
</dbReference>
<keyword evidence="7" id="KW-1185">Reference proteome</keyword>
<dbReference type="PANTHER" id="PTHR30126:SF64">
    <property type="entry name" value="HTH-TYPE TRANSCRIPTIONAL REGULATOR CITR"/>
    <property type="match status" value="1"/>
</dbReference>
<evidence type="ECO:0000313" key="7">
    <source>
        <dbReference type="Proteomes" id="UP000290649"/>
    </source>
</evidence>
<dbReference type="InterPro" id="IPR005119">
    <property type="entry name" value="LysR_subst-bd"/>
</dbReference>
<evidence type="ECO:0000256" key="1">
    <source>
        <dbReference type="ARBA" id="ARBA00009437"/>
    </source>
</evidence>
<sequence>MNLKRIKTFMMVIDHRSFSVVANLLNISQPAVSKQIKTLEAELGINLVHRDTAEPTEAGKIVYQKGKKFLYDWDMLVEECRRLQGELSGVIKIGASTVPGTYMVPSLLRKFLNLHPSVDIQLTIHESGEITDLLKDGSIDVGFVGSEPTSDELISHIIKKDHFLLIGPKDSEGINDITTLRDLPFIFRSEKSGTWQGVEKNLQALGISTSELRCIARVKTTEAVISMVEAELGYSVVSSIAATQAMKQNRIKIIQQLPSDRNFYLTYLHSKQLHPAIVSLVALSNPDHD</sequence>
<gene>
    <name evidence="6" type="ORF">DS745_16135</name>
</gene>
<organism evidence="6 7">
    <name type="scientific">Anaerobacillus alkaliphilus</name>
    <dbReference type="NCBI Taxonomy" id="1548597"/>
    <lineage>
        <taxon>Bacteria</taxon>
        <taxon>Bacillati</taxon>
        <taxon>Bacillota</taxon>
        <taxon>Bacilli</taxon>
        <taxon>Bacillales</taxon>
        <taxon>Bacillaceae</taxon>
        <taxon>Anaerobacillus</taxon>
    </lineage>
</organism>
<evidence type="ECO:0000313" key="6">
    <source>
        <dbReference type="EMBL" id="RXI98707.1"/>
    </source>
</evidence>
<evidence type="ECO:0000256" key="3">
    <source>
        <dbReference type="ARBA" id="ARBA00023125"/>
    </source>
</evidence>
<dbReference type="SUPFAM" id="SSF53850">
    <property type="entry name" value="Periplasmic binding protein-like II"/>
    <property type="match status" value="1"/>
</dbReference>
<dbReference type="GO" id="GO:0000976">
    <property type="term" value="F:transcription cis-regulatory region binding"/>
    <property type="evidence" value="ECO:0007669"/>
    <property type="project" value="TreeGrafter"/>
</dbReference>
<feature type="domain" description="HTH lysR-type" evidence="5">
    <location>
        <begin position="1"/>
        <end position="56"/>
    </location>
</feature>
<dbReference type="InterPro" id="IPR036388">
    <property type="entry name" value="WH-like_DNA-bd_sf"/>
</dbReference>
<protein>
    <submittedName>
        <fullName evidence="6">LysR family transcriptional regulator</fullName>
    </submittedName>
</protein>
<dbReference type="AlphaFoldDB" id="A0A4Q0VS00"/>
<reference evidence="6 7" key="1">
    <citation type="journal article" date="2019" name="Int. J. Syst. Evol. Microbiol.">
        <title>Anaerobacillus alkaliphilus sp. nov., a novel alkaliphilic and moderately halophilic bacterium.</title>
        <authorList>
            <person name="Borsodi A.K."/>
            <person name="Aszalos J.M."/>
            <person name="Bihari P."/>
            <person name="Nagy I."/>
            <person name="Schumann P."/>
            <person name="Sproer C."/>
            <person name="Kovacs A.L."/>
            <person name="Boka K."/>
            <person name="Dobosy P."/>
            <person name="Ovari M."/>
            <person name="Szili-Kovacs T."/>
            <person name="Toth E."/>
        </authorList>
    </citation>
    <scope>NUCLEOTIDE SEQUENCE [LARGE SCALE GENOMIC DNA]</scope>
    <source>
        <strain evidence="6 7">B16-10</strain>
    </source>
</reference>
<comment type="caution">
    <text evidence="6">The sequence shown here is derived from an EMBL/GenBank/DDBJ whole genome shotgun (WGS) entry which is preliminary data.</text>
</comment>
<proteinExistence type="inferred from homology"/>
<dbReference type="InterPro" id="IPR047788">
    <property type="entry name" value="LysR-like_Sec_metab"/>
</dbReference>
<keyword evidence="3" id="KW-0238">DNA-binding</keyword>
<dbReference type="SUPFAM" id="SSF46785">
    <property type="entry name" value="Winged helix' DNA-binding domain"/>
    <property type="match status" value="1"/>
</dbReference>
<dbReference type="PRINTS" id="PR00039">
    <property type="entry name" value="HTHLYSR"/>
</dbReference>
<keyword evidence="4" id="KW-0804">Transcription</keyword>
<dbReference type="Pfam" id="PF03466">
    <property type="entry name" value="LysR_substrate"/>
    <property type="match status" value="1"/>
</dbReference>
<dbReference type="NCBIfam" id="NF040786">
    <property type="entry name" value="LysR_Sec_metab"/>
    <property type="match status" value="1"/>
</dbReference>
<dbReference type="GO" id="GO:0003700">
    <property type="term" value="F:DNA-binding transcription factor activity"/>
    <property type="evidence" value="ECO:0007669"/>
    <property type="project" value="InterPro"/>
</dbReference>
<dbReference type="Pfam" id="PF00126">
    <property type="entry name" value="HTH_1"/>
    <property type="match status" value="1"/>
</dbReference>
<evidence type="ECO:0000256" key="2">
    <source>
        <dbReference type="ARBA" id="ARBA00023015"/>
    </source>
</evidence>
<dbReference type="InterPro" id="IPR000847">
    <property type="entry name" value="LysR_HTH_N"/>
</dbReference>
<dbReference type="Gene3D" id="3.40.190.10">
    <property type="entry name" value="Periplasmic binding protein-like II"/>
    <property type="match status" value="2"/>
</dbReference>
<dbReference type="InterPro" id="IPR036390">
    <property type="entry name" value="WH_DNA-bd_sf"/>
</dbReference>
<name>A0A4Q0VS00_9BACI</name>
<dbReference type="RefSeq" id="WP_129079250.1">
    <property type="nucleotide sequence ID" value="NZ_QOUX01000046.1"/>
</dbReference>